<dbReference type="PANTHER" id="PTHR46033:SF8">
    <property type="entry name" value="PROTEIN MAINTENANCE OF MERISTEMS-LIKE"/>
    <property type="match status" value="1"/>
</dbReference>
<feature type="compositionally biased region" description="Basic residues" evidence="5">
    <location>
        <begin position="1229"/>
        <end position="1245"/>
    </location>
</feature>
<keyword evidence="3" id="KW-0862">Zinc</keyword>
<dbReference type="InterPro" id="IPR004332">
    <property type="entry name" value="Transposase_MuDR"/>
</dbReference>
<organism evidence="7 8">
    <name type="scientific">Vitis vinifera</name>
    <name type="common">Grape</name>
    <dbReference type="NCBI Taxonomy" id="29760"/>
    <lineage>
        <taxon>Eukaryota</taxon>
        <taxon>Viridiplantae</taxon>
        <taxon>Streptophyta</taxon>
        <taxon>Embryophyta</taxon>
        <taxon>Tracheophyta</taxon>
        <taxon>Spermatophyta</taxon>
        <taxon>Magnoliopsida</taxon>
        <taxon>eudicotyledons</taxon>
        <taxon>Gunneridae</taxon>
        <taxon>Pentapetalae</taxon>
        <taxon>rosids</taxon>
        <taxon>Vitales</taxon>
        <taxon>Vitaceae</taxon>
        <taxon>Viteae</taxon>
        <taxon>Vitis</taxon>
    </lineage>
</organism>
<dbReference type="SMART" id="SM00575">
    <property type="entry name" value="ZnF_PMZ"/>
    <property type="match status" value="1"/>
</dbReference>
<name>A0A438CXS7_VITVI</name>
<feature type="region of interest" description="Disordered" evidence="5">
    <location>
        <begin position="1031"/>
        <end position="1163"/>
    </location>
</feature>
<dbReference type="Pfam" id="PF10536">
    <property type="entry name" value="PMD"/>
    <property type="match status" value="1"/>
</dbReference>
<feature type="compositionally biased region" description="Low complexity" evidence="5">
    <location>
        <begin position="1081"/>
        <end position="1090"/>
    </location>
</feature>
<dbReference type="EMBL" id="QGNW01001925">
    <property type="protein sequence ID" value="RVW28008.1"/>
    <property type="molecule type" value="Genomic_DNA"/>
</dbReference>
<dbReference type="Pfam" id="PF10551">
    <property type="entry name" value="MULE"/>
    <property type="match status" value="1"/>
</dbReference>
<evidence type="ECO:0000256" key="5">
    <source>
        <dbReference type="SAM" id="MobiDB-lite"/>
    </source>
</evidence>
<dbReference type="PANTHER" id="PTHR46033">
    <property type="entry name" value="PROTEIN MAIN-LIKE 2"/>
    <property type="match status" value="1"/>
</dbReference>
<dbReference type="InterPro" id="IPR019557">
    <property type="entry name" value="AminoTfrase-like_pln_mobile"/>
</dbReference>
<reference evidence="7 8" key="1">
    <citation type="journal article" date="2018" name="PLoS Genet.">
        <title>Population sequencing reveals clonal diversity and ancestral inbreeding in the grapevine cultivar Chardonnay.</title>
        <authorList>
            <person name="Roach M.J."/>
            <person name="Johnson D.L."/>
            <person name="Bohlmann J."/>
            <person name="van Vuuren H.J."/>
            <person name="Jones S.J."/>
            <person name="Pretorius I.S."/>
            <person name="Schmidt S.A."/>
            <person name="Borneman A.R."/>
        </authorList>
    </citation>
    <scope>NUCLEOTIDE SEQUENCE [LARGE SCALE GENOMIC DNA]</scope>
    <source>
        <strain evidence="8">cv. Chardonnay</strain>
        <tissue evidence="7">Leaf</tissue>
    </source>
</reference>
<keyword evidence="2 4" id="KW-0863">Zinc-finger</keyword>
<dbReference type="Pfam" id="PF03108">
    <property type="entry name" value="DBD_Tnp_Mut"/>
    <property type="match status" value="1"/>
</dbReference>
<keyword evidence="1" id="KW-0479">Metal-binding</keyword>
<dbReference type="InterPro" id="IPR018289">
    <property type="entry name" value="MULE_transposase_dom"/>
</dbReference>
<proteinExistence type="predicted"/>
<dbReference type="Pfam" id="PF04434">
    <property type="entry name" value="SWIM"/>
    <property type="match status" value="1"/>
</dbReference>
<feature type="domain" description="SWIM-type" evidence="6">
    <location>
        <begin position="484"/>
        <end position="516"/>
    </location>
</feature>
<gene>
    <name evidence="7" type="primary">MAIL3_115</name>
    <name evidence="7" type="ORF">CK203_106178</name>
</gene>
<evidence type="ECO:0000313" key="7">
    <source>
        <dbReference type="EMBL" id="RVW28008.1"/>
    </source>
</evidence>
<dbReference type="InterPro" id="IPR007527">
    <property type="entry name" value="Znf_SWIM"/>
</dbReference>
<accession>A0A438CXS7</accession>
<comment type="caution">
    <text evidence="7">The sequence shown here is derived from an EMBL/GenBank/DDBJ whole genome shotgun (WGS) entry which is preliminary data.</text>
</comment>
<feature type="compositionally biased region" description="Basic residues" evidence="5">
    <location>
        <begin position="1262"/>
        <end position="1273"/>
    </location>
</feature>
<protein>
    <submittedName>
        <fullName evidence="7">Serine/threonine-protein phosphatase 7 long form-like</fullName>
    </submittedName>
</protein>
<dbReference type="InterPro" id="IPR044824">
    <property type="entry name" value="MAIN-like"/>
</dbReference>
<dbReference type="InterPro" id="IPR006564">
    <property type="entry name" value="Znf_PMZ"/>
</dbReference>
<dbReference type="GO" id="GO:0008270">
    <property type="term" value="F:zinc ion binding"/>
    <property type="evidence" value="ECO:0007669"/>
    <property type="project" value="UniProtKB-KW"/>
</dbReference>
<evidence type="ECO:0000256" key="2">
    <source>
        <dbReference type="ARBA" id="ARBA00022771"/>
    </source>
</evidence>
<evidence type="ECO:0000256" key="3">
    <source>
        <dbReference type="ARBA" id="ARBA00022833"/>
    </source>
</evidence>
<evidence type="ECO:0000259" key="6">
    <source>
        <dbReference type="PROSITE" id="PS50966"/>
    </source>
</evidence>
<dbReference type="PROSITE" id="PS50966">
    <property type="entry name" value="ZF_SWIM"/>
    <property type="match status" value="1"/>
</dbReference>
<dbReference type="AlphaFoldDB" id="A0A438CXS7"/>
<evidence type="ECO:0000256" key="1">
    <source>
        <dbReference type="ARBA" id="ARBA00022723"/>
    </source>
</evidence>
<evidence type="ECO:0000256" key="4">
    <source>
        <dbReference type="PROSITE-ProRule" id="PRU00325"/>
    </source>
</evidence>
<feature type="region of interest" description="Disordered" evidence="5">
    <location>
        <begin position="1221"/>
        <end position="1279"/>
    </location>
</feature>
<dbReference type="GO" id="GO:0010073">
    <property type="term" value="P:meristem maintenance"/>
    <property type="evidence" value="ECO:0007669"/>
    <property type="project" value="InterPro"/>
</dbReference>
<dbReference type="Proteomes" id="UP000288805">
    <property type="component" value="Unassembled WGS sequence"/>
</dbReference>
<evidence type="ECO:0000313" key="8">
    <source>
        <dbReference type="Proteomes" id="UP000288805"/>
    </source>
</evidence>
<feature type="compositionally biased region" description="Polar residues" evidence="5">
    <location>
        <begin position="1128"/>
        <end position="1143"/>
    </location>
</feature>
<sequence>MTAEPLTPRTGLWNESNELFKGLRFESKEDLQYAVKRYAICRNQHLVVCESEPQLWAVRCKKWQEGCNWRLRACRRKSHGMFEITKYAGPHTCVYPKLSQDHSQLDSTLIAREIQNVVQRDHTTSIATLHQIVKDKFGYDVHYRRIWEAKRKAMLRVFGDWDESYQALPKWMNILQLTNPGTKVVWKTIPLGGISGNVRFMRVFWAFGASVEGFKHCRPIIQIDGTFLYGKYMGKLLIATSIDGNGHVFPLAFAIVEEESQDSWSWFLIALRHHVTQREGICLISDRHAGINAAVRNPSVGWSPPHAQHRYCLRHVVSNFNDKFKNKVLKELAYRAGCQHQPRKYERYMEELKRLDEKSVAWFSKLDTQKWTQAYDLGYRYGWMTTNIAECINGVLKGARMLPITALVQLTFYRCVSYFETRRAEIRARMAVGDVYTAYAIEKFRRAEAKASGHTVTIFHRIHETFEVITALHGFHMDKGRNKQVVKLNEGTCSCNKWQSFGIPCSHVLAVSAHMRIDSWQLVEKYYRLDAYASCYAPEFNPIPHESYWPYHRTMEPGPLDPTVLHGQATHRSSAAWTGVDSKELHCRRREAIFHRTSVLDGRIIPLLQQAGFYGVARLGFISLDWHLITAFVERWRPETHTFHLPQGECTITLQDIAMLIGLPVDGDVVTGSTCLDWRRVCYSLLGLTPGDTDIDGQRLHLTWLSQSFPTLAPDADEESIQRYTRAYILQLIGGFLFSGKSSDKVHLMFLPLLEDFEVAGRYSWGSACLAWLYRQLCRASHIDTHDISGPLILLQLWVWERFPFIAPHRLRIAPHDDQLPPPPLAIRWRDEFQTTSISMHVLAQYRHHLDRLTADQIIWQPYVDDMNVGLPDYCTAGKDIWCTISPLICFHIIEWHRPDRVLRQFGFRQGIPQPCDNESILHKCDLRGRHDVDWTTRHGDYIRRWSSRREHIARGEMAIGSLGYHDPYMVWYRSITIRFLTRTGSFHELLTTSIHQIYDIAPPDDFRIRRLCTTVLEAIHEMDRLDAPFSVDATTQLQPPSGDVRPTRRGPRTREIRHTPAVARVRPSTDISPPPHQQPTSSITRSGGVRTRGGGPHTRSSPPPHQQPISSITRSGGVQTRGGGPHTRSSPPLYQQPISPITRSGGVWTRGGGPHTRSSPHFISSRYHPLLDQEPATCSGDSYYTYGGAIHSTCSTTCCIITTIVEATLVHEELVHIANDDQQGQKTNRGRGHGRGRGRRRGRGAHGGLHVSPIEPLVEHAHHRRPLRKRKAPSCGTH</sequence>